<dbReference type="EC" id="2.1.1.72" evidence="2"/>
<dbReference type="SUPFAM" id="SSF53335">
    <property type="entry name" value="S-adenosyl-L-methionine-dependent methyltransferases"/>
    <property type="match status" value="1"/>
</dbReference>
<dbReference type="RefSeq" id="WP_184424155.1">
    <property type="nucleotide sequence ID" value="NZ_AP027362.1"/>
</dbReference>
<dbReference type="PANTHER" id="PTHR42933">
    <property type="entry name" value="SLR6095 PROTEIN"/>
    <property type="match status" value="1"/>
</dbReference>
<evidence type="ECO:0000256" key="1">
    <source>
        <dbReference type="ARBA" id="ARBA00006594"/>
    </source>
</evidence>
<dbReference type="InterPro" id="IPR051537">
    <property type="entry name" value="DNA_Adenine_Mtase"/>
</dbReference>
<dbReference type="PROSITE" id="PS00092">
    <property type="entry name" value="N6_MTASE"/>
    <property type="match status" value="1"/>
</dbReference>
<dbReference type="InterPro" id="IPR029063">
    <property type="entry name" value="SAM-dependent_MTases_sf"/>
</dbReference>
<dbReference type="Gene3D" id="3.40.50.150">
    <property type="entry name" value="Vaccinia Virus protein VP39"/>
    <property type="match status" value="1"/>
</dbReference>
<dbReference type="PRINTS" id="PR00507">
    <property type="entry name" value="N12N6MTFRASE"/>
</dbReference>
<evidence type="ECO:0000256" key="6">
    <source>
        <dbReference type="ARBA" id="ARBA00022747"/>
    </source>
</evidence>
<keyword evidence="6" id="KW-0680">Restriction system</keyword>
<dbReference type="InterPro" id="IPR003356">
    <property type="entry name" value="DNA_methylase_A-5"/>
</dbReference>
<evidence type="ECO:0000313" key="10">
    <source>
        <dbReference type="EMBL" id="MBB6543360.1"/>
    </source>
</evidence>
<evidence type="ECO:0000256" key="2">
    <source>
        <dbReference type="ARBA" id="ARBA00011900"/>
    </source>
</evidence>
<keyword evidence="3 10" id="KW-0489">Methyltransferase</keyword>
<evidence type="ECO:0000256" key="3">
    <source>
        <dbReference type="ARBA" id="ARBA00022603"/>
    </source>
</evidence>
<gene>
    <name evidence="10" type="ORF">HNQ55_001875</name>
</gene>
<protein>
    <recommendedName>
        <fullName evidence="2">site-specific DNA-methyltransferase (adenine-specific)</fullName>
        <ecNumber evidence="2">2.1.1.72</ecNumber>
    </recommendedName>
</protein>
<comment type="catalytic activity">
    <reaction evidence="7">
        <text>a 2'-deoxyadenosine in DNA + S-adenosyl-L-methionine = an N(6)-methyl-2'-deoxyadenosine in DNA + S-adenosyl-L-homocysteine + H(+)</text>
        <dbReference type="Rhea" id="RHEA:15197"/>
        <dbReference type="Rhea" id="RHEA-COMP:12418"/>
        <dbReference type="Rhea" id="RHEA-COMP:12419"/>
        <dbReference type="ChEBI" id="CHEBI:15378"/>
        <dbReference type="ChEBI" id="CHEBI:57856"/>
        <dbReference type="ChEBI" id="CHEBI:59789"/>
        <dbReference type="ChEBI" id="CHEBI:90615"/>
        <dbReference type="ChEBI" id="CHEBI:90616"/>
        <dbReference type="EC" id="2.1.1.72"/>
    </reaction>
</comment>
<dbReference type="PANTHER" id="PTHR42933:SF4">
    <property type="entry name" value="TYPE I RESTRICTION ENZYME ECOKI METHYLASE SUBUNIT"/>
    <property type="match status" value="1"/>
</dbReference>
<evidence type="ECO:0000313" key="11">
    <source>
        <dbReference type="Proteomes" id="UP000537141"/>
    </source>
</evidence>
<evidence type="ECO:0000259" key="8">
    <source>
        <dbReference type="Pfam" id="PF02384"/>
    </source>
</evidence>
<keyword evidence="11" id="KW-1185">Reference proteome</keyword>
<evidence type="ECO:0000256" key="7">
    <source>
        <dbReference type="ARBA" id="ARBA00047942"/>
    </source>
</evidence>
<dbReference type="EMBL" id="JACHHU010000013">
    <property type="protein sequence ID" value="MBB6543360.1"/>
    <property type="molecule type" value="Genomic_DNA"/>
</dbReference>
<dbReference type="GO" id="GO:0009007">
    <property type="term" value="F:site-specific DNA-methyltransferase (adenine-specific) activity"/>
    <property type="evidence" value="ECO:0007669"/>
    <property type="project" value="UniProtKB-EC"/>
</dbReference>
<dbReference type="GO" id="GO:0008170">
    <property type="term" value="F:N-methyltransferase activity"/>
    <property type="evidence" value="ECO:0007669"/>
    <property type="project" value="InterPro"/>
</dbReference>
<evidence type="ECO:0000259" key="9">
    <source>
        <dbReference type="Pfam" id="PF12161"/>
    </source>
</evidence>
<name>A0A7X0TTR2_9GAMM</name>
<dbReference type="AlphaFoldDB" id="A0A7X0TTR2"/>
<comment type="similarity">
    <text evidence="1">Belongs to the N(4)/N(6)-methyltransferase family.</text>
</comment>
<dbReference type="Pfam" id="PF12161">
    <property type="entry name" value="HsdM_N"/>
    <property type="match status" value="1"/>
</dbReference>
<dbReference type="InterPro" id="IPR002052">
    <property type="entry name" value="DNA_methylase_N6_adenine_CS"/>
</dbReference>
<dbReference type="InterPro" id="IPR038333">
    <property type="entry name" value="T1MK-like_N_sf"/>
</dbReference>
<dbReference type="GO" id="GO:0003677">
    <property type="term" value="F:DNA binding"/>
    <property type="evidence" value="ECO:0007669"/>
    <property type="project" value="InterPro"/>
</dbReference>
<evidence type="ECO:0000256" key="5">
    <source>
        <dbReference type="ARBA" id="ARBA00022691"/>
    </source>
</evidence>
<organism evidence="10 11">
    <name type="scientific">Thalassotalea piscium</name>
    <dbReference type="NCBI Taxonomy" id="1230533"/>
    <lineage>
        <taxon>Bacteria</taxon>
        <taxon>Pseudomonadati</taxon>
        <taxon>Pseudomonadota</taxon>
        <taxon>Gammaproteobacteria</taxon>
        <taxon>Alteromonadales</taxon>
        <taxon>Colwelliaceae</taxon>
        <taxon>Thalassotalea</taxon>
    </lineage>
</organism>
<dbReference type="GO" id="GO:0009307">
    <property type="term" value="P:DNA restriction-modification system"/>
    <property type="evidence" value="ECO:0007669"/>
    <property type="project" value="UniProtKB-KW"/>
</dbReference>
<dbReference type="Pfam" id="PF02384">
    <property type="entry name" value="N6_Mtase"/>
    <property type="match status" value="1"/>
</dbReference>
<comment type="caution">
    <text evidence="10">The sequence shown here is derived from an EMBL/GenBank/DDBJ whole genome shotgun (WGS) entry which is preliminary data.</text>
</comment>
<evidence type="ECO:0000256" key="4">
    <source>
        <dbReference type="ARBA" id="ARBA00022679"/>
    </source>
</evidence>
<dbReference type="Gene3D" id="1.20.1260.30">
    <property type="match status" value="1"/>
</dbReference>
<proteinExistence type="inferred from homology"/>
<dbReference type="GO" id="GO:0032259">
    <property type="term" value="P:methylation"/>
    <property type="evidence" value="ECO:0007669"/>
    <property type="project" value="UniProtKB-KW"/>
</dbReference>
<dbReference type="InterPro" id="IPR022749">
    <property type="entry name" value="D12N6_MeTrfase_N"/>
</dbReference>
<reference evidence="10 11" key="1">
    <citation type="submission" date="2020-08" db="EMBL/GenBank/DDBJ databases">
        <title>Genomic Encyclopedia of Type Strains, Phase IV (KMG-IV): sequencing the most valuable type-strain genomes for metagenomic binning, comparative biology and taxonomic classification.</title>
        <authorList>
            <person name="Goeker M."/>
        </authorList>
    </citation>
    <scope>NUCLEOTIDE SEQUENCE [LARGE SCALE GENOMIC DNA]</scope>
    <source>
        <strain evidence="10 11">DSM 26287</strain>
    </source>
</reference>
<sequence length="501" mass="56585">MSISSVIKSIQDIMRKDAGVDGDAQRLGQMSWLLFLKIFDAQEEELEFELDDYQEPIPSEYLWRNWAADDEGITGDELLEFVNDKLFVDLKNLTAPIKLNPRGYVVREAFSDAFNYMKNGTLLRQVINKLNEIDFTDSNERHLFGDLYEQILKDLQSAGNAGEFYTPRAITRFIVDRIDPQLGESIMDPACGTGGFLACAFDHVKEKYVKTAEDHQTLQKQIHGVEKKQLPHLLCTTNMLLHGIEVPVQVKHGNTLNKPLSSWDDEIDVIVTNPPFGGTEEDGIEKNFPADTRTRETADLFLQLIIEVLASPGSNKSNGKSGGRAAVVLPDGTLFGEGVKTKIKKLLTEECNLHTIVRLPNGVFNPYTGIKTNILFFTKGQPTENVWFYEHPYPAGVKNYNKTKPMKFEEFQTEIDWWGNEADGFASRVETEQAWQVSIDEIIARNFNLDIKNPHIEETVSHDPQELLADYAKQQADIQALRDQLKGILSNALSPESSEVK</sequence>
<feature type="domain" description="N6 adenine-specific DNA methyltransferase N-terminal" evidence="9">
    <location>
        <begin position="4"/>
        <end position="130"/>
    </location>
</feature>
<accession>A0A7X0TTR2</accession>
<feature type="domain" description="DNA methylase adenine-specific" evidence="8">
    <location>
        <begin position="140"/>
        <end position="462"/>
    </location>
</feature>
<keyword evidence="4 10" id="KW-0808">Transferase</keyword>
<dbReference type="Proteomes" id="UP000537141">
    <property type="component" value="Unassembled WGS sequence"/>
</dbReference>
<keyword evidence="5" id="KW-0949">S-adenosyl-L-methionine</keyword>